<keyword evidence="2" id="KW-1133">Transmembrane helix</keyword>
<name>A0A6G1GJB7_9PEZI</name>
<sequence>MRLSTFYLAVVLLCVAPAYAQDAINSLASEIGSMLPAITSAAVQFYTQVTAALATPTATPSSSTLSSSSVSSSRTTTASSPAFSASTTSRSSTTASLSSSFSSTISSPSSAAENSRPTRHDKDTAIIIGSVLGAALLALVATLIYFLCCRRRRKIRHSTSPSEESLNAWRGSNRNTTGSVGNLLDPRATSGPDNPMAAAARGPEMSHAPSEHPRGNPFTLIPPPPRRTAPNSRPGLTDDYVPYEDQSAHRTPMGIHHGLSNRGDHHGGEALAAGTAGAALGGAAAHHHNTHANQRHELPASEARHSILRKPVPSGGSADYAPVPAGEDYETAGPSDAYHHGQEQTARSPFLDDAAIESPRNSHEQSGHHRSLSGEPLMTAGAGALVGTAAAHHHSRPMDDRAHHRHVHELPGHEAKDFAKRDYDGPVSPLSPSQSPVGTWTPYHDDTPRHSNDIPNIAPPPETPLPHLPGSHINNPPTGFGASQPRDIDPRAQNRYHAVPPRTSPPVPNRSPKRASFGNGNSTPSPRVSYDQSRTRFPDLSNPNPNPTTGPSATASSSQSPHRPHQHHRRTSSNISGPITGQNNWAPPDEWASRLSSENLYGGPGSGAAGARYSPVSSPSPSPPKNEPHQRGSGSTYSNRRVSDSSNTSLVPQQRYYSSASLPFQLGQGEAQSQQSNSQPSTQQSHSHPHPQQSQPRAAGFVNGHRRKSSEASVEGGPGVQNFQEFARKERRVSLSELVEEERRMEAERRRRRRAAEGRDGIGWAM</sequence>
<reference evidence="4" key="1">
    <citation type="journal article" date="2020" name="Stud. Mycol.">
        <title>101 Dothideomycetes genomes: a test case for predicting lifestyles and emergence of pathogens.</title>
        <authorList>
            <person name="Haridas S."/>
            <person name="Albert R."/>
            <person name="Binder M."/>
            <person name="Bloem J."/>
            <person name="Labutti K."/>
            <person name="Salamov A."/>
            <person name="Andreopoulos B."/>
            <person name="Baker S."/>
            <person name="Barry K."/>
            <person name="Bills G."/>
            <person name="Bluhm B."/>
            <person name="Cannon C."/>
            <person name="Castanera R."/>
            <person name="Culley D."/>
            <person name="Daum C."/>
            <person name="Ezra D."/>
            <person name="Gonzalez J."/>
            <person name="Henrissat B."/>
            <person name="Kuo A."/>
            <person name="Liang C."/>
            <person name="Lipzen A."/>
            <person name="Lutzoni F."/>
            <person name="Magnuson J."/>
            <person name="Mondo S."/>
            <person name="Nolan M."/>
            <person name="Ohm R."/>
            <person name="Pangilinan J."/>
            <person name="Park H.-J."/>
            <person name="Ramirez L."/>
            <person name="Alfaro M."/>
            <person name="Sun H."/>
            <person name="Tritt A."/>
            <person name="Yoshinaga Y."/>
            <person name="Zwiers L.-H."/>
            <person name="Turgeon B."/>
            <person name="Goodwin S."/>
            <person name="Spatafora J."/>
            <person name="Crous P."/>
            <person name="Grigoriev I."/>
        </authorList>
    </citation>
    <scope>NUCLEOTIDE SEQUENCE</scope>
    <source>
        <strain evidence="4">CBS 113979</strain>
    </source>
</reference>
<feature type="compositionally biased region" description="Polar residues" evidence="1">
    <location>
        <begin position="158"/>
        <end position="180"/>
    </location>
</feature>
<dbReference type="AlphaFoldDB" id="A0A6G1GJB7"/>
<protein>
    <submittedName>
        <fullName evidence="4">Uncharacterized protein</fullName>
    </submittedName>
</protein>
<feature type="region of interest" description="Disordered" evidence="1">
    <location>
        <begin position="156"/>
        <end position="270"/>
    </location>
</feature>
<feature type="region of interest" description="Disordered" evidence="1">
    <location>
        <begin position="57"/>
        <end position="119"/>
    </location>
</feature>
<feature type="compositionally biased region" description="Pro residues" evidence="1">
    <location>
        <begin position="457"/>
        <end position="467"/>
    </location>
</feature>
<feature type="signal peptide" evidence="3">
    <location>
        <begin position="1"/>
        <end position="20"/>
    </location>
</feature>
<feature type="compositionally biased region" description="Polar residues" evidence="1">
    <location>
        <begin position="574"/>
        <end position="585"/>
    </location>
</feature>
<dbReference type="EMBL" id="ML977219">
    <property type="protein sequence ID" value="KAF1980818.1"/>
    <property type="molecule type" value="Genomic_DNA"/>
</dbReference>
<evidence type="ECO:0000256" key="1">
    <source>
        <dbReference type="SAM" id="MobiDB-lite"/>
    </source>
</evidence>
<evidence type="ECO:0000313" key="4">
    <source>
        <dbReference type="EMBL" id="KAF1980818.1"/>
    </source>
</evidence>
<keyword evidence="2" id="KW-0812">Transmembrane</keyword>
<organism evidence="4 5">
    <name type="scientific">Aulographum hederae CBS 113979</name>
    <dbReference type="NCBI Taxonomy" id="1176131"/>
    <lineage>
        <taxon>Eukaryota</taxon>
        <taxon>Fungi</taxon>
        <taxon>Dikarya</taxon>
        <taxon>Ascomycota</taxon>
        <taxon>Pezizomycotina</taxon>
        <taxon>Dothideomycetes</taxon>
        <taxon>Pleosporomycetidae</taxon>
        <taxon>Aulographales</taxon>
        <taxon>Aulographaceae</taxon>
    </lineage>
</organism>
<feature type="compositionally biased region" description="Basic and acidic residues" evidence="1">
    <location>
        <begin position="443"/>
        <end position="452"/>
    </location>
</feature>
<evidence type="ECO:0000256" key="2">
    <source>
        <dbReference type="SAM" id="Phobius"/>
    </source>
</evidence>
<feature type="compositionally biased region" description="Low complexity" evidence="1">
    <location>
        <begin position="426"/>
        <end position="437"/>
    </location>
</feature>
<keyword evidence="3" id="KW-0732">Signal</keyword>
<dbReference type="Proteomes" id="UP000800041">
    <property type="component" value="Unassembled WGS sequence"/>
</dbReference>
<feature type="compositionally biased region" description="Basic and acidic residues" evidence="1">
    <location>
        <begin position="741"/>
        <end position="760"/>
    </location>
</feature>
<feature type="compositionally biased region" description="Basic residues" evidence="1">
    <location>
        <begin position="562"/>
        <end position="571"/>
    </location>
</feature>
<feature type="region of interest" description="Disordered" evidence="1">
    <location>
        <begin position="309"/>
        <end position="346"/>
    </location>
</feature>
<feature type="compositionally biased region" description="Polar residues" evidence="1">
    <location>
        <begin position="632"/>
        <end position="662"/>
    </location>
</feature>
<feature type="transmembrane region" description="Helical" evidence="2">
    <location>
        <begin position="125"/>
        <end position="148"/>
    </location>
</feature>
<feature type="compositionally biased region" description="Low complexity" evidence="1">
    <location>
        <begin position="541"/>
        <end position="561"/>
    </location>
</feature>
<feature type="compositionally biased region" description="Low complexity" evidence="1">
    <location>
        <begin position="57"/>
        <end position="112"/>
    </location>
</feature>
<accession>A0A6G1GJB7</accession>
<proteinExistence type="predicted"/>
<feature type="region of interest" description="Disordered" evidence="1">
    <location>
        <begin position="419"/>
        <end position="766"/>
    </location>
</feature>
<feature type="compositionally biased region" description="Polar residues" evidence="1">
    <location>
        <begin position="518"/>
        <end position="532"/>
    </location>
</feature>
<evidence type="ECO:0000256" key="3">
    <source>
        <dbReference type="SAM" id="SignalP"/>
    </source>
</evidence>
<evidence type="ECO:0000313" key="5">
    <source>
        <dbReference type="Proteomes" id="UP000800041"/>
    </source>
</evidence>
<keyword evidence="2" id="KW-0472">Membrane</keyword>
<feature type="compositionally biased region" description="Low complexity" evidence="1">
    <location>
        <begin position="672"/>
        <end position="696"/>
    </location>
</feature>
<gene>
    <name evidence="4" type="ORF">K402DRAFT_425929</name>
</gene>
<keyword evidence="5" id="KW-1185">Reference proteome</keyword>
<feature type="chain" id="PRO_5026120317" evidence="3">
    <location>
        <begin position="21"/>
        <end position="766"/>
    </location>
</feature>
<dbReference type="OrthoDB" id="4120617at2759"/>